<dbReference type="GO" id="GO:0016787">
    <property type="term" value="F:hydrolase activity"/>
    <property type="evidence" value="ECO:0007669"/>
    <property type="project" value="UniProtKB-KW"/>
</dbReference>
<dbReference type="Pfam" id="PF13976">
    <property type="entry name" value="gag_pre-integrs"/>
    <property type="match status" value="1"/>
</dbReference>
<dbReference type="PANTHER" id="PTHR42648">
    <property type="entry name" value="TRANSPOSASE, PUTATIVE-RELATED"/>
    <property type="match status" value="1"/>
</dbReference>
<dbReference type="PROSITE" id="PS50994">
    <property type="entry name" value="INTEGRASE"/>
    <property type="match status" value="1"/>
</dbReference>
<dbReference type="InterPro" id="IPR013103">
    <property type="entry name" value="RVT_2"/>
</dbReference>
<gene>
    <name evidence="5" type="ORF">Tci_065031</name>
</gene>
<evidence type="ECO:0000256" key="1">
    <source>
        <dbReference type="ARBA" id="ARBA00022723"/>
    </source>
</evidence>
<evidence type="ECO:0000259" key="4">
    <source>
        <dbReference type="PROSITE" id="PS50994"/>
    </source>
</evidence>
<dbReference type="AlphaFoldDB" id="A0A6L2P3Q9"/>
<sequence>MAVGSRDCPPMLATGRYPQWRSRFLRYIDTRPNSDALRKCIFNGPYIPITVLVQAIAATNDSPVILKHTTVETPMNMSPANKAHFESEKEAIHMILTGIGDEIYSTVDACQTAQEMWEAIKRLQQVESLNIQDVKTNLFWEFECKTILAKTSKTLGESNSVWDSCLVTLQNNQTEFEKYKTFNDRTVDYDKIKRKLNKTLGKLAQKDIEIKEGLKLKANEISVVKEKHDELIKQSLLTKSHYEGLVKQKTKVIMDLKLKEEHDIDKMLSMEKQLKFLNKIVYKRNQSIQTIHMMAPKVPTYNGRPTFANPRYLKQAQSKIPCLYAFLYDQSTHANRFIPDGEDTIALERESRSKLNKTQTTQTRALQSPQTFRNTNPYVCTSTGVNHKTNVSRPQHRSNQMKDKVVPNNSQVKLKKTQVEDHPRIPSIINKNKKCLVDSDHFAYVTKTLNDVNARTKKPNGNDLLIGNRGSDLYTISLQELTSSSPLYLMAKASPTQAWLWHRRLSHLNFDYINLLSKKDVVIGLPKLKYVKDQLCSSCKVSKAKRSSFKSMDVPSLNGRLNLLYMDLCGPMRVASINGKKYILVIVDDYSIYTWTLFLRSKDETLEVLKEFLTMIQRNLQALVITVRTDRGTKFLNKTLNMSETSVANNTSGLVPKRQKASDYDNSDPVPQLQNVSSSADAHVPSQQELDLLFGPLYNEFFIAEPSTPTYVHAEENNNNQVEEEHLQEDEFTNPLCTPVQEVSESSSHNIVARLEAVRIFIAYVTHKSFLISLMYVKMVFLNGQLKEEVYVAQPDGFIDLDHPEKVYQLRKALYGLKQAPKAWYGELLKFLTSKGFTKVSIDPTTFMIRYREDILLVQIYAKYALEILHKHGMEKGQSIGTPMAMKPKLNADLSGNPVDKIDYHSKIGSLMYLTSSRPDIVQAGSSFGLTAFSDADHAGCIDTRKGTSRGIQFLGDKIEYQLADMFNKALPEDRFKYLARRICMRCLIPAELEVLAKQSA</sequence>
<keyword evidence="1" id="KW-0479">Metal-binding</keyword>
<feature type="compositionally biased region" description="Polar residues" evidence="3">
    <location>
        <begin position="356"/>
        <end position="393"/>
    </location>
</feature>
<comment type="caution">
    <text evidence="5">The sequence shown here is derived from an EMBL/GenBank/DDBJ whole genome shotgun (WGS) entry which is preliminary data.</text>
</comment>
<dbReference type="Pfam" id="PF07727">
    <property type="entry name" value="RVT_2"/>
    <property type="match status" value="1"/>
</dbReference>
<feature type="region of interest" description="Disordered" evidence="3">
    <location>
        <begin position="351"/>
        <end position="403"/>
    </location>
</feature>
<name>A0A6L2P3Q9_TANCI</name>
<dbReference type="InterPro" id="IPR025724">
    <property type="entry name" value="GAG-pre-integrase_dom"/>
</dbReference>
<dbReference type="InterPro" id="IPR012337">
    <property type="entry name" value="RNaseH-like_sf"/>
</dbReference>
<dbReference type="Gene3D" id="3.30.420.10">
    <property type="entry name" value="Ribonuclease H-like superfamily/Ribonuclease H"/>
    <property type="match status" value="1"/>
</dbReference>
<dbReference type="PANTHER" id="PTHR42648:SF21">
    <property type="entry name" value="CYSTEINE-RICH RLK (RECEPTOR-LIKE PROTEIN KINASE) 8"/>
    <property type="match status" value="1"/>
</dbReference>
<dbReference type="InterPro" id="IPR039537">
    <property type="entry name" value="Retrotran_Ty1/copia-like"/>
</dbReference>
<dbReference type="SUPFAM" id="SSF53098">
    <property type="entry name" value="Ribonuclease H-like"/>
    <property type="match status" value="1"/>
</dbReference>
<dbReference type="InterPro" id="IPR036397">
    <property type="entry name" value="RNaseH_sf"/>
</dbReference>
<evidence type="ECO:0000313" key="5">
    <source>
        <dbReference type="EMBL" id="GEU93053.1"/>
    </source>
</evidence>
<reference evidence="5" key="1">
    <citation type="journal article" date="2019" name="Sci. Rep.">
        <title>Draft genome of Tanacetum cinerariifolium, the natural source of mosquito coil.</title>
        <authorList>
            <person name="Yamashiro T."/>
            <person name="Shiraishi A."/>
            <person name="Satake H."/>
            <person name="Nakayama K."/>
        </authorList>
    </citation>
    <scope>NUCLEOTIDE SEQUENCE</scope>
</reference>
<evidence type="ECO:0000256" key="2">
    <source>
        <dbReference type="ARBA" id="ARBA00022801"/>
    </source>
</evidence>
<dbReference type="GO" id="GO:0015074">
    <property type="term" value="P:DNA integration"/>
    <property type="evidence" value="ECO:0007669"/>
    <property type="project" value="InterPro"/>
</dbReference>
<dbReference type="EMBL" id="BKCJ010010767">
    <property type="protein sequence ID" value="GEU93053.1"/>
    <property type="molecule type" value="Genomic_DNA"/>
</dbReference>
<dbReference type="GO" id="GO:0046872">
    <property type="term" value="F:metal ion binding"/>
    <property type="evidence" value="ECO:0007669"/>
    <property type="project" value="UniProtKB-KW"/>
</dbReference>
<proteinExistence type="predicted"/>
<protein>
    <submittedName>
        <fullName evidence="5">Retrovirus-related Pol polyprotein from transposon TNT 1-94</fullName>
    </submittedName>
</protein>
<organism evidence="5">
    <name type="scientific">Tanacetum cinerariifolium</name>
    <name type="common">Dalmatian daisy</name>
    <name type="synonym">Chrysanthemum cinerariifolium</name>
    <dbReference type="NCBI Taxonomy" id="118510"/>
    <lineage>
        <taxon>Eukaryota</taxon>
        <taxon>Viridiplantae</taxon>
        <taxon>Streptophyta</taxon>
        <taxon>Embryophyta</taxon>
        <taxon>Tracheophyta</taxon>
        <taxon>Spermatophyta</taxon>
        <taxon>Magnoliopsida</taxon>
        <taxon>eudicotyledons</taxon>
        <taxon>Gunneridae</taxon>
        <taxon>Pentapetalae</taxon>
        <taxon>asterids</taxon>
        <taxon>campanulids</taxon>
        <taxon>Asterales</taxon>
        <taxon>Asteraceae</taxon>
        <taxon>Asteroideae</taxon>
        <taxon>Anthemideae</taxon>
        <taxon>Anthemidinae</taxon>
        <taxon>Tanacetum</taxon>
    </lineage>
</organism>
<accession>A0A6L2P3Q9</accession>
<dbReference type="InterPro" id="IPR001584">
    <property type="entry name" value="Integrase_cat-core"/>
</dbReference>
<keyword evidence="2" id="KW-0378">Hydrolase</keyword>
<feature type="region of interest" description="Disordered" evidence="3">
    <location>
        <begin position="647"/>
        <end position="675"/>
    </location>
</feature>
<dbReference type="GO" id="GO:0003676">
    <property type="term" value="F:nucleic acid binding"/>
    <property type="evidence" value="ECO:0007669"/>
    <property type="project" value="InterPro"/>
</dbReference>
<dbReference type="Pfam" id="PF00665">
    <property type="entry name" value="rve"/>
    <property type="match status" value="1"/>
</dbReference>
<feature type="domain" description="Integrase catalytic" evidence="4">
    <location>
        <begin position="551"/>
        <end position="640"/>
    </location>
</feature>
<evidence type="ECO:0000256" key="3">
    <source>
        <dbReference type="SAM" id="MobiDB-lite"/>
    </source>
</evidence>